<dbReference type="CDD" id="cd02440">
    <property type="entry name" value="AdoMet_MTases"/>
    <property type="match status" value="1"/>
</dbReference>
<evidence type="ECO:0000313" key="6">
    <source>
        <dbReference type="Proteomes" id="UP000298860"/>
    </source>
</evidence>
<name>A0A4D4JCF2_9PSEU</name>
<dbReference type="EMBL" id="BJFL01000020">
    <property type="protein sequence ID" value="GDY32049.1"/>
    <property type="molecule type" value="Genomic_DNA"/>
</dbReference>
<proteinExistence type="predicted"/>
<comment type="caution">
    <text evidence="5">The sequence shown here is derived from an EMBL/GenBank/DDBJ whole genome shotgun (WGS) entry which is preliminary data.</text>
</comment>
<reference evidence="6" key="1">
    <citation type="submission" date="2019-04" db="EMBL/GenBank/DDBJ databases">
        <title>Draft genome sequence of Pseudonocardiaceae bacterium SL3-2-4.</title>
        <authorList>
            <person name="Ningsih F."/>
            <person name="Yokota A."/>
            <person name="Sakai Y."/>
            <person name="Nanatani K."/>
            <person name="Yabe S."/>
            <person name="Oetari A."/>
            <person name="Sjamsuridzal W."/>
        </authorList>
    </citation>
    <scope>NUCLEOTIDE SEQUENCE [LARGE SCALE GENOMIC DNA]</scope>
    <source>
        <strain evidence="6">SL3-2-4</strain>
    </source>
</reference>
<evidence type="ECO:0000313" key="5">
    <source>
        <dbReference type="EMBL" id="GDY32049.1"/>
    </source>
</evidence>
<dbReference type="PANTHER" id="PTHR13610:SF11">
    <property type="entry name" value="METHYLTRANSFERASE DOMAIN-CONTAINING PROTEIN"/>
    <property type="match status" value="1"/>
</dbReference>
<dbReference type="SUPFAM" id="SSF53335">
    <property type="entry name" value="S-adenosyl-L-methionine-dependent methyltransferases"/>
    <property type="match status" value="1"/>
</dbReference>
<dbReference type="PANTHER" id="PTHR13610">
    <property type="entry name" value="METHYLTRANSFERASE DOMAIN-CONTAINING PROTEIN"/>
    <property type="match status" value="1"/>
</dbReference>
<accession>A0A4D4JCF2</accession>
<sequence length="243" mass="27857">MARYLLTVVRPLYKWLRHATTDLLFERRYGVHTADLVYLDELGLGDAERKRYQPTGWLSLVRILRLSEVGPDDVFIDFGCGMGRAVLQAAIRYPFRKVIGVEISEKLIGIARDNLARNTSRLRCKDVSLVCADALDYEIPDDVTVAYFANPFTGSIFNRVIKSLIESVDRAPRTVRVIYANPVEESMLLQTGRFRHVRTARGLRPTREWSRSNSIRMYLLEPENSTVRPVPSADQRLDSRPRS</sequence>
<dbReference type="AlphaFoldDB" id="A0A4D4JCF2"/>
<dbReference type="Pfam" id="PF13649">
    <property type="entry name" value="Methyltransf_25"/>
    <property type="match status" value="1"/>
</dbReference>
<dbReference type="InterPro" id="IPR029063">
    <property type="entry name" value="SAM-dependent_MTases_sf"/>
</dbReference>
<dbReference type="GO" id="GO:0016279">
    <property type="term" value="F:protein-lysine N-methyltransferase activity"/>
    <property type="evidence" value="ECO:0007669"/>
    <property type="project" value="InterPro"/>
</dbReference>
<keyword evidence="6" id="KW-1185">Reference proteome</keyword>
<protein>
    <submittedName>
        <fullName evidence="5">SAM-dependent methyltransferase</fullName>
    </submittedName>
</protein>
<dbReference type="InterPro" id="IPR041698">
    <property type="entry name" value="Methyltransf_25"/>
</dbReference>
<gene>
    <name evidence="5" type="ORF">GTS_36820</name>
</gene>
<keyword evidence="2 5" id="KW-0808">Transferase</keyword>
<keyword evidence="3" id="KW-0949">S-adenosyl-L-methionine</keyword>
<dbReference type="GO" id="GO:0032259">
    <property type="term" value="P:methylation"/>
    <property type="evidence" value="ECO:0007669"/>
    <property type="project" value="UniProtKB-KW"/>
</dbReference>
<evidence type="ECO:0000256" key="3">
    <source>
        <dbReference type="ARBA" id="ARBA00022691"/>
    </source>
</evidence>
<keyword evidence="1 5" id="KW-0489">Methyltransferase</keyword>
<feature type="domain" description="Methyltransferase" evidence="4">
    <location>
        <begin position="76"/>
        <end position="148"/>
    </location>
</feature>
<evidence type="ECO:0000259" key="4">
    <source>
        <dbReference type="Pfam" id="PF13649"/>
    </source>
</evidence>
<dbReference type="Gene3D" id="3.40.50.150">
    <property type="entry name" value="Vaccinia Virus protein VP39"/>
    <property type="match status" value="1"/>
</dbReference>
<evidence type="ECO:0000256" key="1">
    <source>
        <dbReference type="ARBA" id="ARBA00022603"/>
    </source>
</evidence>
<dbReference type="Proteomes" id="UP000298860">
    <property type="component" value="Unassembled WGS sequence"/>
</dbReference>
<organism evidence="5 6">
    <name type="scientific">Gandjariella thermophila</name>
    <dbReference type="NCBI Taxonomy" id="1931992"/>
    <lineage>
        <taxon>Bacteria</taxon>
        <taxon>Bacillati</taxon>
        <taxon>Actinomycetota</taxon>
        <taxon>Actinomycetes</taxon>
        <taxon>Pseudonocardiales</taxon>
        <taxon>Pseudonocardiaceae</taxon>
        <taxon>Gandjariella</taxon>
    </lineage>
</organism>
<dbReference type="InterPro" id="IPR026170">
    <property type="entry name" value="FAM173A/B"/>
</dbReference>
<evidence type="ECO:0000256" key="2">
    <source>
        <dbReference type="ARBA" id="ARBA00022679"/>
    </source>
</evidence>